<proteinExistence type="predicted"/>
<evidence type="ECO:0000256" key="1">
    <source>
        <dbReference type="SAM" id="MobiDB-lite"/>
    </source>
</evidence>
<feature type="non-terminal residue" evidence="2">
    <location>
        <position position="1"/>
    </location>
</feature>
<sequence length="91" mass="9768">KTLPGVLWSSNPRARAPRPSVLCEPPTRARAPVHAPGAEGGMALAGRVTRFPSWTRGSNIPCPSSPAAPRPAGNRLRPRPFPSCKQEVRPR</sequence>
<protein>
    <submittedName>
        <fullName evidence="2">Uncharacterized protein</fullName>
    </submittedName>
</protein>
<evidence type="ECO:0000313" key="3">
    <source>
        <dbReference type="Proteomes" id="UP001266305"/>
    </source>
</evidence>
<reference evidence="2 3" key="1">
    <citation type="submission" date="2023-05" db="EMBL/GenBank/DDBJ databases">
        <title>B98-5 Cell Line De Novo Hybrid Assembly: An Optical Mapping Approach.</title>
        <authorList>
            <person name="Kananen K."/>
            <person name="Auerbach J.A."/>
            <person name="Kautto E."/>
            <person name="Blachly J.S."/>
        </authorList>
    </citation>
    <scope>NUCLEOTIDE SEQUENCE [LARGE SCALE GENOMIC DNA]</scope>
    <source>
        <strain evidence="2">B95-8</strain>
        <tissue evidence="2">Cell line</tissue>
    </source>
</reference>
<gene>
    <name evidence="2" type="ORF">P7K49_015243</name>
</gene>
<name>A0ABQ9V9X4_SAGOE</name>
<organism evidence="2 3">
    <name type="scientific">Saguinus oedipus</name>
    <name type="common">Cotton-top tamarin</name>
    <name type="synonym">Oedipomidas oedipus</name>
    <dbReference type="NCBI Taxonomy" id="9490"/>
    <lineage>
        <taxon>Eukaryota</taxon>
        <taxon>Metazoa</taxon>
        <taxon>Chordata</taxon>
        <taxon>Craniata</taxon>
        <taxon>Vertebrata</taxon>
        <taxon>Euteleostomi</taxon>
        <taxon>Mammalia</taxon>
        <taxon>Eutheria</taxon>
        <taxon>Euarchontoglires</taxon>
        <taxon>Primates</taxon>
        <taxon>Haplorrhini</taxon>
        <taxon>Platyrrhini</taxon>
        <taxon>Cebidae</taxon>
        <taxon>Callitrichinae</taxon>
        <taxon>Saguinus</taxon>
    </lineage>
</organism>
<dbReference type="EMBL" id="JASSZA010000007">
    <property type="protein sequence ID" value="KAK2105729.1"/>
    <property type="molecule type" value="Genomic_DNA"/>
</dbReference>
<feature type="region of interest" description="Disordered" evidence="1">
    <location>
        <begin position="1"/>
        <end position="40"/>
    </location>
</feature>
<evidence type="ECO:0000313" key="2">
    <source>
        <dbReference type="EMBL" id="KAK2105729.1"/>
    </source>
</evidence>
<feature type="non-terminal residue" evidence="2">
    <location>
        <position position="91"/>
    </location>
</feature>
<keyword evidence="3" id="KW-1185">Reference proteome</keyword>
<accession>A0ABQ9V9X4</accession>
<dbReference type="Proteomes" id="UP001266305">
    <property type="component" value="Unassembled WGS sequence"/>
</dbReference>
<feature type="region of interest" description="Disordered" evidence="1">
    <location>
        <begin position="55"/>
        <end position="91"/>
    </location>
</feature>
<comment type="caution">
    <text evidence="2">The sequence shown here is derived from an EMBL/GenBank/DDBJ whole genome shotgun (WGS) entry which is preliminary data.</text>
</comment>